<name>A0A7G2CLJ4_9TRYP</name>
<dbReference type="Proteomes" id="UP000515908">
    <property type="component" value="Chromosome 16"/>
</dbReference>
<feature type="compositionally biased region" description="Basic residues" evidence="1">
    <location>
        <begin position="433"/>
        <end position="442"/>
    </location>
</feature>
<organism evidence="2 3">
    <name type="scientific">Angomonas deanei</name>
    <dbReference type="NCBI Taxonomy" id="59799"/>
    <lineage>
        <taxon>Eukaryota</taxon>
        <taxon>Discoba</taxon>
        <taxon>Euglenozoa</taxon>
        <taxon>Kinetoplastea</taxon>
        <taxon>Metakinetoplastina</taxon>
        <taxon>Trypanosomatida</taxon>
        <taxon>Trypanosomatidae</taxon>
        <taxon>Strigomonadinae</taxon>
        <taxon>Angomonas</taxon>
    </lineage>
</organism>
<keyword evidence="3" id="KW-1185">Reference proteome</keyword>
<evidence type="ECO:0000313" key="2">
    <source>
        <dbReference type="EMBL" id="CAD2220289.1"/>
    </source>
</evidence>
<feature type="region of interest" description="Disordered" evidence="1">
    <location>
        <begin position="298"/>
        <end position="354"/>
    </location>
</feature>
<feature type="compositionally biased region" description="Polar residues" evidence="1">
    <location>
        <begin position="683"/>
        <end position="693"/>
    </location>
</feature>
<dbReference type="VEuPathDB" id="TriTrypDB:ADEAN_000780400"/>
<reference evidence="2 3" key="1">
    <citation type="submission" date="2020-08" db="EMBL/GenBank/DDBJ databases">
        <authorList>
            <person name="Newling K."/>
            <person name="Davey J."/>
            <person name="Forrester S."/>
        </authorList>
    </citation>
    <scope>NUCLEOTIDE SEQUENCE [LARGE SCALE GENOMIC DNA]</scope>
    <source>
        <strain evidence="3">Crithidia deanei Carvalho (ATCC PRA-265)</strain>
    </source>
</reference>
<feature type="compositionally biased region" description="Basic and acidic residues" evidence="1">
    <location>
        <begin position="449"/>
        <end position="463"/>
    </location>
</feature>
<accession>A0A7G2CLJ4</accession>
<evidence type="ECO:0000256" key="1">
    <source>
        <dbReference type="SAM" id="MobiDB-lite"/>
    </source>
</evidence>
<feature type="compositionally biased region" description="Low complexity" evidence="1">
    <location>
        <begin position="399"/>
        <end position="413"/>
    </location>
</feature>
<protein>
    <submittedName>
        <fullName evidence="2">Uncharacterized protein</fullName>
    </submittedName>
</protein>
<dbReference type="EMBL" id="LR877160">
    <property type="protein sequence ID" value="CAD2220289.1"/>
    <property type="molecule type" value="Genomic_DNA"/>
</dbReference>
<evidence type="ECO:0000313" key="3">
    <source>
        <dbReference type="Proteomes" id="UP000515908"/>
    </source>
</evidence>
<feature type="region of interest" description="Disordered" evidence="1">
    <location>
        <begin position="673"/>
        <end position="699"/>
    </location>
</feature>
<dbReference type="AlphaFoldDB" id="A0A7G2CLJ4"/>
<sequence length="771" mass="85466">MEEASYTDASRGTTVSRCVIACFRIFLVVEFVGIWENKLDEITAAAERETEEPASTSHPAINGILQALQGLIMLNVSALPTEWLHLKFLHLVSRVASSLCRKPEWNQFLIRLLEVSSIQETSISSHKKKYFELVDQIRARQVSRDRDDRTYFLAQECCSRIQSIEAALGSFQFVSGTPFVFSRTQDKSVPAWDETDHGRDYLIKADWKDHLTTVEFHSDLLKEVASVVVKAALKFDPGEQPETRPDNPILARPLYEHISQTNPPIRTYAAVEPAVKAPPTLNKDVAPRSIPSLRPGLMASTGGTVFDSQPPPVAIQRHTSTTSSTTLDDDDDAPPLRPEVVVGGKPPVKKELPDDPLLLKWSAPQSRSEPFSASAIAWWENGPKTADISPGKDTDDLSDSATSFTTTTSKSGSQYSAELLRSNSDRQREKQGHKGHCKCRKRLYAEPSGDNKRSSSSHKNEIPRVRMLEFTRVLRPPMSPHTKRSTSGESEPVMIRANYPQKENKTERESIPFLCLPTKPATHQSVYRIADFSQRGSEPANPSFQCASSKVGVRYLGEPKLPSSSVFCAPPPLLHLSKGHSSTPAVFSSPETRTHEHEYQLRNPANYTVGQQILREPCGAAPEPTRMGEVSSAQRDLDGSYPHAPIVSGTSHVSHPILSPDERIQFREYTDNLMAGGAGGESFNPSLQPTLPSQAPVPAPRLAQQEYESGKTGEEDGSGYANLLTQHNDFLNKAHDLMNQRERKTTHFITACQTLFGPSRRPPWHFGEEPG</sequence>
<feature type="region of interest" description="Disordered" evidence="1">
    <location>
        <begin position="382"/>
        <end position="463"/>
    </location>
</feature>
<dbReference type="OrthoDB" id="273460at2759"/>
<feature type="compositionally biased region" description="Basic and acidic residues" evidence="1">
    <location>
        <begin position="423"/>
        <end position="432"/>
    </location>
</feature>
<proteinExistence type="predicted"/>
<gene>
    <name evidence="2" type="ORF">ADEAN_000780400</name>
</gene>